<dbReference type="RefSeq" id="WP_038486247.1">
    <property type="nucleotide sequence ID" value="NZ_CP009962.1"/>
</dbReference>
<dbReference type="InterPro" id="IPR024370">
    <property type="entry name" value="PBP_domain"/>
</dbReference>
<dbReference type="KEGG" id="care:LT85_1056"/>
<feature type="domain" description="HTH lysR-type" evidence="1">
    <location>
        <begin position="26"/>
        <end position="73"/>
    </location>
</feature>
<evidence type="ECO:0000259" key="1">
    <source>
        <dbReference type="Pfam" id="PF00126"/>
    </source>
</evidence>
<dbReference type="PANTHER" id="PTHR38431:SF1">
    <property type="entry name" value="BLL2305 PROTEIN"/>
    <property type="match status" value="1"/>
</dbReference>
<dbReference type="InterPro" id="IPR036390">
    <property type="entry name" value="WH_DNA-bd_sf"/>
</dbReference>
<dbReference type="InterPro" id="IPR036388">
    <property type="entry name" value="WH-like_DNA-bd_sf"/>
</dbReference>
<organism evidence="3 4">
    <name type="scientific">Collimonas arenae</name>
    <dbReference type="NCBI Taxonomy" id="279058"/>
    <lineage>
        <taxon>Bacteria</taxon>
        <taxon>Pseudomonadati</taxon>
        <taxon>Pseudomonadota</taxon>
        <taxon>Betaproteobacteria</taxon>
        <taxon>Burkholderiales</taxon>
        <taxon>Oxalobacteraceae</taxon>
        <taxon>Collimonas</taxon>
    </lineage>
</organism>
<dbReference type="SUPFAM" id="SSF53850">
    <property type="entry name" value="Periplasmic binding protein-like II"/>
    <property type="match status" value="1"/>
</dbReference>
<proteinExistence type="predicted"/>
<evidence type="ECO:0000313" key="3">
    <source>
        <dbReference type="EMBL" id="AIY40214.1"/>
    </source>
</evidence>
<accession>A0A0A1F964</accession>
<sequence length="358" mass="39285">MFKVKIKPHWEISRDADQSLDTAVLLSLLTAIQETGSIANAAKQIGSSYRHAWGLLREAEKMFGHPLIQTGRGRGSELLPLAEKLIWADRRIAARLSPTLESLASELEGELSKAVSVQPQVIRLNASHGFAVAALLNQLNERQLPVELRYRNSADAVAALAREECDLAGFHVPLGEFEEAAVASYSHWLDKQKHCLIHLAVRNQGLMVAPCNPKHIVSLADLSRDGVLFVNRQPGSGTRMLLELMLSRHNLSPTAIDGFETAEFTHSAIAAFIASGMADVGFGVQTAAERFGLDFIPLIRERYFFAVPISAMKDPLMQQVIGILQSDSFRNIVNQLHGYDGNATGEILSLSKAFNSLR</sequence>
<dbReference type="AlphaFoldDB" id="A0A0A1F964"/>
<keyword evidence="4" id="KW-1185">Reference proteome</keyword>
<dbReference type="HOGENOM" id="CLU_064037_0_0_4"/>
<dbReference type="STRING" id="279058.LT85_1056"/>
<dbReference type="Pfam" id="PF12727">
    <property type="entry name" value="PBP_like"/>
    <property type="match status" value="1"/>
</dbReference>
<dbReference type="OrthoDB" id="9805928at2"/>
<dbReference type="PANTHER" id="PTHR38431">
    <property type="entry name" value="BLL2305 PROTEIN"/>
    <property type="match status" value="1"/>
</dbReference>
<protein>
    <submittedName>
        <fullName evidence="3">Periplasmic molybdate-binding domain</fullName>
    </submittedName>
</protein>
<evidence type="ECO:0000313" key="4">
    <source>
        <dbReference type="Proteomes" id="UP000030302"/>
    </source>
</evidence>
<name>A0A0A1F964_9BURK</name>
<evidence type="ECO:0000259" key="2">
    <source>
        <dbReference type="Pfam" id="PF12727"/>
    </source>
</evidence>
<feature type="domain" description="PBP" evidence="2">
    <location>
        <begin position="139"/>
        <end position="325"/>
    </location>
</feature>
<dbReference type="SUPFAM" id="SSF46785">
    <property type="entry name" value="Winged helix' DNA-binding domain"/>
    <property type="match status" value="1"/>
</dbReference>
<reference evidence="4" key="1">
    <citation type="journal article" date="2014" name="Soil Biol. Biochem.">
        <title>Structure and function of bacterial communities in ageing soils: Insights from the Mendocino ecological staircase.</title>
        <authorList>
            <person name="Uroz S."/>
            <person name="Tech J.J."/>
            <person name="Sawaya N.A."/>
            <person name="Frey-Klett P."/>
            <person name="Leveau J.H.J."/>
        </authorList>
    </citation>
    <scope>NUCLEOTIDE SEQUENCE [LARGE SCALE GENOMIC DNA]</scope>
    <source>
        <strain evidence="4">Cal35</strain>
    </source>
</reference>
<dbReference type="Proteomes" id="UP000030302">
    <property type="component" value="Chromosome"/>
</dbReference>
<gene>
    <name evidence="3" type="ORF">LT85_1056</name>
</gene>
<dbReference type="GO" id="GO:0003700">
    <property type="term" value="F:DNA-binding transcription factor activity"/>
    <property type="evidence" value="ECO:0007669"/>
    <property type="project" value="InterPro"/>
</dbReference>
<dbReference type="EMBL" id="CP009962">
    <property type="protein sequence ID" value="AIY40214.1"/>
    <property type="molecule type" value="Genomic_DNA"/>
</dbReference>
<dbReference type="Pfam" id="PF00126">
    <property type="entry name" value="HTH_1"/>
    <property type="match status" value="1"/>
</dbReference>
<dbReference type="InterPro" id="IPR000847">
    <property type="entry name" value="LysR_HTH_N"/>
</dbReference>
<dbReference type="Gene3D" id="1.10.10.10">
    <property type="entry name" value="Winged helix-like DNA-binding domain superfamily/Winged helix DNA-binding domain"/>
    <property type="match status" value="1"/>
</dbReference>